<dbReference type="Pfam" id="PF01381">
    <property type="entry name" value="HTH_3"/>
    <property type="match status" value="1"/>
</dbReference>
<evidence type="ECO:0000259" key="1">
    <source>
        <dbReference type="PROSITE" id="PS50943"/>
    </source>
</evidence>
<dbReference type="RefSeq" id="WP_018979717.1">
    <property type="nucleotide sequence ID" value="NZ_BAQD01000036.1"/>
</dbReference>
<proteinExistence type="predicted"/>
<dbReference type="SMART" id="SM00530">
    <property type="entry name" value="HTH_XRE"/>
    <property type="match status" value="1"/>
</dbReference>
<dbReference type="Proteomes" id="UP001062901">
    <property type="component" value="Unassembled WGS sequence"/>
</dbReference>
<dbReference type="InterPro" id="IPR001387">
    <property type="entry name" value="Cro/C1-type_HTH"/>
</dbReference>
<accession>A0ABQ0NZP7</accession>
<organism evidence="2 3">
    <name type="scientific">Saccharibacter floricola DSM 15669</name>
    <dbReference type="NCBI Taxonomy" id="1123227"/>
    <lineage>
        <taxon>Bacteria</taxon>
        <taxon>Pseudomonadati</taxon>
        <taxon>Pseudomonadota</taxon>
        <taxon>Alphaproteobacteria</taxon>
        <taxon>Acetobacterales</taxon>
        <taxon>Acetobacteraceae</taxon>
        <taxon>Saccharibacter</taxon>
    </lineage>
</organism>
<dbReference type="InterPro" id="IPR010982">
    <property type="entry name" value="Lambda_DNA-bd_dom_sf"/>
</dbReference>
<comment type="caution">
    <text evidence="2">The sequence shown here is derived from an EMBL/GenBank/DDBJ whole genome shotgun (WGS) entry which is preliminary data.</text>
</comment>
<keyword evidence="3" id="KW-1185">Reference proteome</keyword>
<dbReference type="Gene3D" id="1.10.260.40">
    <property type="entry name" value="lambda repressor-like DNA-binding domains"/>
    <property type="match status" value="1"/>
</dbReference>
<dbReference type="PROSITE" id="PS50943">
    <property type="entry name" value="HTH_CROC1"/>
    <property type="match status" value="1"/>
</dbReference>
<evidence type="ECO:0000313" key="3">
    <source>
        <dbReference type="Proteomes" id="UP001062901"/>
    </source>
</evidence>
<dbReference type="EMBL" id="BAQD01000036">
    <property type="protein sequence ID" value="GBQ07542.1"/>
    <property type="molecule type" value="Genomic_DNA"/>
</dbReference>
<dbReference type="SUPFAM" id="SSF47413">
    <property type="entry name" value="lambda repressor-like DNA-binding domains"/>
    <property type="match status" value="1"/>
</dbReference>
<feature type="domain" description="HTH cro/C1-type" evidence="1">
    <location>
        <begin position="14"/>
        <end position="68"/>
    </location>
</feature>
<name>A0ABQ0NZP7_9PROT</name>
<reference evidence="2" key="1">
    <citation type="submission" date="2013-04" db="EMBL/GenBank/DDBJ databases">
        <title>The genome sequencing project of 58 acetic acid bacteria.</title>
        <authorList>
            <person name="Okamoto-Kainuma A."/>
            <person name="Ishikawa M."/>
            <person name="Umino S."/>
            <person name="Koizumi Y."/>
            <person name="Shiwa Y."/>
            <person name="Yoshikawa H."/>
            <person name="Matsutani M."/>
            <person name="Matsushita K."/>
        </authorList>
    </citation>
    <scope>NUCLEOTIDE SEQUENCE</scope>
    <source>
        <strain evidence="2">DSM 15669</strain>
    </source>
</reference>
<gene>
    <name evidence="2" type="ORF">AA15669_1427</name>
</gene>
<sequence>MPTSLTDVQIGKRMRLLRKARKLSQEKLAAALGITFQQVQKYEHGKNRMAAVRLYQVACFLQVPINFFFEGFGDPVASETVGLSETQEAFSATEEDAGLSYDAADLKLLMRPETVRLVRAYYRITDGKVRRDAFDLVEKIAGVSSKGD</sequence>
<evidence type="ECO:0000313" key="2">
    <source>
        <dbReference type="EMBL" id="GBQ07542.1"/>
    </source>
</evidence>
<dbReference type="CDD" id="cd00093">
    <property type="entry name" value="HTH_XRE"/>
    <property type="match status" value="1"/>
</dbReference>
<protein>
    <submittedName>
        <fullName evidence="2">Transcriptional regulator</fullName>
    </submittedName>
</protein>